<dbReference type="Proteomes" id="UP000682928">
    <property type="component" value="Chromosome"/>
</dbReference>
<evidence type="ECO:0000256" key="1">
    <source>
        <dbReference type="SAM" id="MobiDB-lite"/>
    </source>
</evidence>
<dbReference type="EMBL" id="AP024590">
    <property type="protein sequence ID" value="BCU54304.1"/>
    <property type="molecule type" value="Genomic_DNA"/>
</dbReference>
<organism evidence="2 3">
    <name type="scientific">Enterobacter kobei</name>
    <dbReference type="NCBI Taxonomy" id="208224"/>
    <lineage>
        <taxon>Bacteria</taxon>
        <taxon>Pseudomonadati</taxon>
        <taxon>Pseudomonadota</taxon>
        <taxon>Gammaproteobacteria</taxon>
        <taxon>Enterobacterales</taxon>
        <taxon>Enterobacteriaceae</taxon>
        <taxon>Enterobacter</taxon>
        <taxon>Enterobacter cloacae complex</taxon>
    </lineage>
</organism>
<dbReference type="RefSeq" id="WP_088221391.1">
    <property type="nucleotide sequence ID" value="NZ_AP024590.1"/>
</dbReference>
<accession>A0AA86IMF7</accession>
<proteinExistence type="predicted"/>
<evidence type="ECO:0000313" key="3">
    <source>
        <dbReference type="Proteomes" id="UP000682928"/>
    </source>
</evidence>
<evidence type="ECO:0000313" key="2">
    <source>
        <dbReference type="EMBL" id="BCU54304.1"/>
    </source>
</evidence>
<protein>
    <submittedName>
        <fullName evidence="2">Uncharacterized protein</fullName>
    </submittedName>
</protein>
<reference evidence="2" key="1">
    <citation type="submission" date="2021-04" db="EMBL/GenBank/DDBJ databases">
        <title>Difference and commonality of drug resistance evolution in various bacteria. and drug sensitivity profiles.</title>
        <authorList>
            <person name="Maeda T."/>
            <person name="Shibai A."/>
            <person name="Kawada K."/>
            <person name="Kotani H."/>
            <person name="Tarusawa Y."/>
            <person name="Tanabe K."/>
            <person name="Furusawa C."/>
        </authorList>
    </citation>
    <scope>NUCLEOTIDE SEQUENCE</scope>
    <source>
        <strain evidence="2">JCM 8580</strain>
    </source>
</reference>
<name>A0AA86IMF7_9ENTR</name>
<gene>
    <name evidence="2" type="ORF">ENKO_08980</name>
</gene>
<dbReference type="Gene3D" id="1.20.5.5260">
    <property type="match status" value="1"/>
</dbReference>
<dbReference type="AlphaFoldDB" id="A0AA86IMF7"/>
<sequence length="95" mass="10666">MSKNDKERLVDTIMGEAVLHLLENDDNVSFDALIGQLQENLQSETDREKRDAYRTAINGVHQFRALQTKTVSTPGSLKQSLRTTLAQNSPSITKH</sequence>
<feature type="region of interest" description="Disordered" evidence="1">
    <location>
        <begin position="71"/>
        <end position="95"/>
    </location>
</feature>